<evidence type="ECO:0000259" key="5">
    <source>
        <dbReference type="PROSITE" id="PS50931"/>
    </source>
</evidence>
<evidence type="ECO:0000256" key="3">
    <source>
        <dbReference type="ARBA" id="ARBA00023125"/>
    </source>
</evidence>
<dbReference type="FunFam" id="1.10.10.10:FF:000001">
    <property type="entry name" value="LysR family transcriptional regulator"/>
    <property type="match status" value="1"/>
</dbReference>
<dbReference type="eggNOG" id="COG0583">
    <property type="taxonomic scope" value="Bacteria"/>
</dbReference>
<evidence type="ECO:0000256" key="4">
    <source>
        <dbReference type="ARBA" id="ARBA00023163"/>
    </source>
</evidence>
<keyword evidence="4" id="KW-0804">Transcription</keyword>
<name>A3VMC0_9RHOB</name>
<evidence type="ECO:0000256" key="2">
    <source>
        <dbReference type="ARBA" id="ARBA00023015"/>
    </source>
</evidence>
<protein>
    <submittedName>
        <fullName evidence="6">Transcriptional regulator, LysR family protein</fullName>
    </submittedName>
</protein>
<dbReference type="Gene3D" id="1.10.10.10">
    <property type="entry name" value="Winged helix-like DNA-binding domain superfamily/Winged helix DNA-binding domain"/>
    <property type="match status" value="1"/>
</dbReference>
<dbReference type="InterPro" id="IPR036388">
    <property type="entry name" value="WH-like_DNA-bd_sf"/>
</dbReference>
<dbReference type="GO" id="GO:0003677">
    <property type="term" value="F:DNA binding"/>
    <property type="evidence" value="ECO:0007669"/>
    <property type="project" value="UniProtKB-KW"/>
</dbReference>
<dbReference type="OrthoDB" id="7776850at2"/>
<dbReference type="Pfam" id="PF00126">
    <property type="entry name" value="HTH_1"/>
    <property type="match status" value="1"/>
</dbReference>
<dbReference type="HOGENOM" id="CLU_039613_6_5_5"/>
<dbReference type="InterPro" id="IPR036390">
    <property type="entry name" value="WH_DNA-bd_sf"/>
</dbReference>
<evidence type="ECO:0000313" key="7">
    <source>
        <dbReference type="Proteomes" id="UP000002931"/>
    </source>
</evidence>
<dbReference type="SUPFAM" id="SSF46785">
    <property type="entry name" value="Winged helix' DNA-binding domain"/>
    <property type="match status" value="1"/>
</dbReference>
<keyword evidence="7" id="KW-1185">Reference proteome</keyword>
<dbReference type="Gene3D" id="3.40.190.10">
    <property type="entry name" value="Periplasmic binding protein-like II"/>
    <property type="match status" value="2"/>
</dbReference>
<dbReference type="Proteomes" id="UP000002931">
    <property type="component" value="Unassembled WGS sequence"/>
</dbReference>
<organism evidence="6 7">
    <name type="scientific">Maritimibacter alkaliphilus HTCC2654</name>
    <dbReference type="NCBI Taxonomy" id="314271"/>
    <lineage>
        <taxon>Bacteria</taxon>
        <taxon>Pseudomonadati</taxon>
        <taxon>Pseudomonadota</taxon>
        <taxon>Alphaproteobacteria</taxon>
        <taxon>Rhodobacterales</taxon>
        <taxon>Roseobacteraceae</taxon>
        <taxon>Maritimibacter</taxon>
    </lineage>
</organism>
<dbReference type="AlphaFoldDB" id="A3VMC0"/>
<dbReference type="GO" id="GO:0003700">
    <property type="term" value="F:DNA-binding transcription factor activity"/>
    <property type="evidence" value="ECO:0007669"/>
    <property type="project" value="InterPro"/>
</dbReference>
<dbReference type="EMBL" id="AAMT01000031">
    <property type="protein sequence ID" value="EAQ10578.1"/>
    <property type="molecule type" value="Genomic_DNA"/>
</dbReference>
<comment type="similarity">
    <text evidence="1">Belongs to the LysR transcriptional regulatory family.</text>
</comment>
<sequence>MVETAGRITLWGVEVFAAIADERSISAAARRLGASPSSVSQQLTNLESAVGTALIDRSARPLICTPAGELFRRRALTIINEAEQAKAELAAADMTRLTRFRLGMIEDFDADVTPALLSDLSKAWPRTQFLLETGASHRLMDQLEARALDVVVTAEMGDLADGHEMHPLIEEPFVAAVPKGKVQGDVLDALRTMPMVQYSSRHFMGRQIASQLATQDLRVNHRFELDSYHAILSMVAAGAGWTILTPLGVLRAKRFVSEVDIVELPFPSFSRRITLTARRGGLGDLPGDVATRLKSHMADMILKPFHARLPWLKDRMRLL</sequence>
<dbReference type="SUPFAM" id="SSF53850">
    <property type="entry name" value="Periplasmic binding protein-like II"/>
    <property type="match status" value="1"/>
</dbReference>
<dbReference type="PANTHER" id="PTHR30346:SF28">
    <property type="entry name" value="HTH-TYPE TRANSCRIPTIONAL REGULATOR CYNR"/>
    <property type="match status" value="1"/>
</dbReference>
<dbReference type="InterPro" id="IPR000847">
    <property type="entry name" value="LysR_HTH_N"/>
</dbReference>
<dbReference type="InterPro" id="IPR005119">
    <property type="entry name" value="LysR_subst-bd"/>
</dbReference>
<keyword evidence="3" id="KW-0238">DNA-binding</keyword>
<evidence type="ECO:0000256" key="1">
    <source>
        <dbReference type="ARBA" id="ARBA00009437"/>
    </source>
</evidence>
<evidence type="ECO:0000313" key="6">
    <source>
        <dbReference type="EMBL" id="EAQ10578.1"/>
    </source>
</evidence>
<dbReference type="Pfam" id="PF03466">
    <property type="entry name" value="LysR_substrate"/>
    <property type="match status" value="1"/>
</dbReference>
<keyword evidence="2" id="KW-0805">Transcription regulation</keyword>
<proteinExistence type="inferred from homology"/>
<dbReference type="STRING" id="314271.RB2654_05857"/>
<reference evidence="6 7" key="1">
    <citation type="journal article" date="2010" name="J. Bacteriol.">
        <title>Genome sequences of Pelagibaca bermudensis HTCC2601T and Maritimibacter alkaliphilus HTCC2654T, the type strains of two marine Roseobacter genera.</title>
        <authorList>
            <person name="Thrash J.C."/>
            <person name="Cho J.C."/>
            <person name="Ferriera S."/>
            <person name="Johnson J."/>
            <person name="Vergin K.L."/>
            <person name="Giovannoni S.J."/>
        </authorList>
    </citation>
    <scope>NUCLEOTIDE SEQUENCE [LARGE SCALE GENOMIC DNA]</scope>
    <source>
        <strain evidence="6 7">HTCC2654</strain>
    </source>
</reference>
<comment type="caution">
    <text evidence="6">The sequence shown here is derived from an EMBL/GenBank/DDBJ whole genome shotgun (WGS) entry which is preliminary data.</text>
</comment>
<dbReference type="PANTHER" id="PTHR30346">
    <property type="entry name" value="TRANSCRIPTIONAL DUAL REGULATOR HCAR-RELATED"/>
    <property type="match status" value="1"/>
</dbReference>
<gene>
    <name evidence="6" type="ORF">RB2654_05857</name>
</gene>
<accession>A3VMC0</accession>
<feature type="domain" description="HTH lysR-type" evidence="5">
    <location>
        <begin position="14"/>
        <end position="65"/>
    </location>
</feature>
<dbReference type="PROSITE" id="PS50931">
    <property type="entry name" value="HTH_LYSR"/>
    <property type="match status" value="1"/>
</dbReference>
<dbReference type="GO" id="GO:0032993">
    <property type="term" value="C:protein-DNA complex"/>
    <property type="evidence" value="ECO:0007669"/>
    <property type="project" value="TreeGrafter"/>
</dbReference>
<dbReference type="RefSeq" id="WP_008329634.1">
    <property type="nucleotide sequence ID" value="NZ_CH902578.1"/>
</dbReference>